<evidence type="ECO:0000313" key="3">
    <source>
        <dbReference type="Proteomes" id="UP000235388"/>
    </source>
</evidence>
<dbReference type="AlphaFoldDB" id="A0A2N5SRP3"/>
<proteinExistence type="predicted"/>
<dbReference type="Proteomes" id="UP000235388">
    <property type="component" value="Unassembled WGS sequence"/>
</dbReference>
<sequence length="285" mass="33023">MELRNDLPRSNLGRQTDLVLDLNVPPSFKSDSSTSNQPKRLATSKRSAAEMSAAIPSGQVEQDVGKKPRVRNGPEEELWRWYKKILANFRLWTSSFGKLKLNPHERSHLIEKLNFFQKAVGNLFENRRRELRGFEFQTPGGKKYLPLDNSKIFTQKSKLEWLSESVSQISKINVWLWKKTKEGSSIPAEIALKGSEMELNFFIDLQQFEVLSNKDISFFLNMKKQCILYHHVTIFHIAHSTMGILYSNFMDDLIRESSPNLQIAGIVKLLNQDTWKRMQTCCLRT</sequence>
<protein>
    <submittedName>
        <fullName evidence="2">Uncharacterized protein</fullName>
    </submittedName>
</protein>
<gene>
    <name evidence="2" type="ORF">PCANC_20574</name>
</gene>
<dbReference type="EMBL" id="PGCJ01000885">
    <property type="protein sequence ID" value="PLW15860.1"/>
    <property type="molecule type" value="Genomic_DNA"/>
</dbReference>
<comment type="caution">
    <text evidence="2">The sequence shown here is derived from an EMBL/GenBank/DDBJ whole genome shotgun (WGS) entry which is preliminary data.</text>
</comment>
<evidence type="ECO:0000256" key="1">
    <source>
        <dbReference type="SAM" id="MobiDB-lite"/>
    </source>
</evidence>
<name>A0A2N5SRP3_9BASI</name>
<organism evidence="2 3">
    <name type="scientific">Puccinia coronata f. sp. avenae</name>
    <dbReference type="NCBI Taxonomy" id="200324"/>
    <lineage>
        <taxon>Eukaryota</taxon>
        <taxon>Fungi</taxon>
        <taxon>Dikarya</taxon>
        <taxon>Basidiomycota</taxon>
        <taxon>Pucciniomycotina</taxon>
        <taxon>Pucciniomycetes</taxon>
        <taxon>Pucciniales</taxon>
        <taxon>Pucciniaceae</taxon>
        <taxon>Puccinia</taxon>
    </lineage>
</organism>
<accession>A0A2N5SRP3</accession>
<reference evidence="2 3" key="1">
    <citation type="submission" date="2017-11" db="EMBL/GenBank/DDBJ databases">
        <title>De novo assembly and phasing of dikaryotic genomes from two isolates of Puccinia coronata f. sp. avenae, the causal agent of oat crown rust.</title>
        <authorList>
            <person name="Miller M.E."/>
            <person name="Zhang Y."/>
            <person name="Omidvar V."/>
            <person name="Sperschneider J."/>
            <person name="Schwessinger B."/>
            <person name="Raley C."/>
            <person name="Palmer J.M."/>
            <person name="Garnica D."/>
            <person name="Upadhyaya N."/>
            <person name="Rathjen J."/>
            <person name="Taylor J.M."/>
            <person name="Park R.F."/>
            <person name="Dodds P.N."/>
            <person name="Hirsch C.D."/>
            <person name="Kianian S.F."/>
            <person name="Figueroa M."/>
        </authorList>
    </citation>
    <scope>NUCLEOTIDE SEQUENCE [LARGE SCALE GENOMIC DNA]</scope>
    <source>
        <strain evidence="2">12NC29</strain>
    </source>
</reference>
<evidence type="ECO:0000313" key="2">
    <source>
        <dbReference type="EMBL" id="PLW15860.1"/>
    </source>
</evidence>
<keyword evidence="3" id="KW-1185">Reference proteome</keyword>
<feature type="region of interest" description="Disordered" evidence="1">
    <location>
        <begin position="23"/>
        <end position="70"/>
    </location>
</feature>
<dbReference type="OrthoDB" id="2497674at2759"/>
<feature type="compositionally biased region" description="Polar residues" evidence="1">
    <location>
        <begin position="29"/>
        <end position="38"/>
    </location>
</feature>